<protein>
    <submittedName>
        <fullName evidence="2">Uncharacterized protein</fullName>
    </submittedName>
</protein>
<proteinExistence type="predicted"/>
<gene>
    <name evidence="2" type="ORF">CBM2589_A20120</name>
</gene>
<dbReference type="Proteomes" id="UP000256297">
    <property type="component" value="Chromosome CBM2589_a"/>
</dbReference>
<feature type="compositionally biased region" description="Polar residues" evidence="1">
    <location>
        <begin position="62"/>
        <end position="74"/>
    </location>
</feature>
<dbReference type="AlphaFoldDB" id="A0A975X632"/>
<accession>A0A975X632</accession>
<evidence type="ECO:0000313" key="3">
    <source>
        <dbReference type="Proteomes" id="UP000256297"/>
    </source>
</evidence>
<evidence type="ECO:0000313" key="2">
    <source>
        <dbReference type="EMBL" id="SOY60222.1"/>
    </source>
</evidence>
<sequence length="82" mass="8799">MPVTARGIFNELWPPNSRLRTPSPACGRGLGRGQEYPQSRGCRDFTRLPSPPAPLPQAGEGSKQSAFLTGSQEIKTGDNPCC</sequence>
<comment type="caution">
    <text evidence="2">The sequence shown here is derived from an EMBL/GenBank/DDBJ whole genome shotgun (WGS) entry which is preliminary data.</text>
</comment>
<feature type="region of interest" description="Disordered" evidence="1">
    <location>
        <begin position="15"/>
        <end position="82"/>
    </location>
</feature>
<evidence type="ECO:0000256" key="1">
    <source>
        <dbReference type="SAM" id="MobiDB-lite"/>
    </source>
</evidence>
<name>A0A975X632_9BURK</name>
<reference evidence="2 3" key="1">
    <citation type="submission" date="2018-01" db="EMBL/GenBank/DDBJ databases">
        <authorList>
            <person name="Clerissi C."/>
        </authorList>
    </citation>
    <scope>NUCLEOTIDE SEQUENCE [LARGE SCALE GENOMIC DNA]</scope>
    <source>
        <strain evidence="2">Cupriavidus taiwanensis STM 3521</strain>
    </source>
</reference>
<organism evidence="2 3">
    <name type="scientific">Cupriavidus taiwanensis</name>
    <dbReference type="NCBI Taxonomy" id="164546"/>
    <lineage>
        <taxon>Bacteria</taxon>
        <taxon>Pseudomonadati</taxon>
        <taxon>Pseudomonadota</taxon>
        <taxon>Betaproteobacteria</taxon>
        <taxon>Burkholderiales</taxon>
        <taxon>Burkholderiaceae</taxon>
        <taxon>Cupriavidus</taxon>
    </lineage>
</organism>
<dbReference type="EMBL" id="OFSP01000032">
    <property type="protein sequence ID" value="SOY60222.1"/>
    <property type="molecule type" value="Genomic_DNA"/>
</dbReference>